<reference evidence="3" key="2">
    <citation type="submission" date="2020-11" db="EMBL/GenBank/DDBJ databases">
        <authorList>
            <person name="McCartney M.A."/>
            <person name="Auch B."/>
            <person name="Kono T."/>
            <person name="Mallez S."/>
            <person name="Becker A."/>
            <person name="Gohl D.M."/>
            <person name="Silverstein K.A.T."/>
            <person name="Koren S."/>
            <person name="Bechman K.B."/>
            <person name="Herman A."/>
            <person name="Abrahante J.E."/>
            <person name="Garbe J."/>
        </authorList>
    </citation>
    <scope>NUCLEOTIDE SEQUENCE</scope>
    <source>
        <strain evidence="3">Duluth1</strain>
        <tissue evidence="3">Whole animal</tissue>
    </source>
</reference>
<gene>
    <name evidence="2" type="ORF">DPMN_151518</name>
    <name evidence="3" type="ORF">DPMN_151632</name>
</gene>
<organism evidence="3 4">
    <name type="scientific">Dreissena polymorpha</name>
    <name type="common">Zebra mussel</name>
    <name type="synonym">Mytilus polymorpha</name>
    <dbReference type="NCBI Taxonomy" id="45954"/>
    <lineage>
        <taxon>Eukaryota</taxon>
        <taxon>Metazoa</taxon>
        <taxon>Spiralia</taxon>
        <taxon>Lophotrochozoa</taxon>
        <taxon>Mollusca</taxon>
        <taxon>Bivalvia</taxon>
        <taxon>Autobranchia</taxon>
        <taxon>Heteroconchia</taxon>
        <taxon>Euheterodonta</taxon>
        <taxon>Imparidentia</taxon>
        <taxon>Neoheterodontei</taxon>
        <taxon>Myida</taxon>
        <taxon>Dreissenoidea</taxon>
        <taxon>Dreissenidae</taxon>
        <taxon>Dreissena</taxon>
    </lineage>
</organism>
<accession>A0A9D4FGV2</accession>
<proteinExistence type="predicted"/>
<name>A0A9D4FGV2_DREPO</name>
<keyword evidence="1" id="KW-1133">Transmembrane helix</keyword>
<feature type="transmembrane region" description="Helical" evidence="1">
    <location>
        <begin position="6"/>
        <end position="27"/>
    </location>
</feature>
<keyword evidence="1" id="KW-0812">Transmembrane</keyword>
<protein>
    <submittedName>
        <fullName evidence="3">Uncharacterized protein</fullName>
    </submittedName>
</protein>
<keyword evidence="1" id="KW-0472">Membrane</keyword>
<dbReference type="AlphaFoldDB" id="A0A9D4FGV2"/>
<evidence type="ECO:0000313" key="3">
    <source>
        <dbReference type="EMBL" id="KAH3798042.1"/>
    </source>
</evidence>
<dbReference type="EMBL" id="JAIWYP010000007">
    <property type="protein sequence ID" value="KAH3798042.1"/>
    <property type="molecule type" value="Genomic_DNA"/>
</dbReference>
<comment type="caution">
    <text evidence="3">The sequence shown here is derived from an EMBL/GenBank/DDBJ whole genome shotgun (WGS) entry which is preliminary data.</text>
</comment>
<dbReference type="Proteomes" id="UP000828390">
    <property type="component" value="Unassembled WGS sequence"/>
</dbReference>
<dbReference type="EMBL" id="JAIWYP010000007">
    <property type="protein sequence ID" value="KAH3797928.1"/>
    <property type="molecule type" value="Genomic_DNA"/>
</dbReference>
<keyword evidence="4" id="KW-1185">Reference proteome</keyword>
<evidence type="ECO:0000313" key="2">
    <source>
        <dbReference type="EMBL" id="KAH3797928.1"/>
    </source>
</evidence>
<evidence type="ECO:0000256" key="1">
    <source>
        <dbReference type="SAM" id="Phobius"/>
    </source>
</evidence>
<sequence>MFLVVLNIFIELLYVGVCLLCFQHLMIEKGSLWESAAETTDGQKSTMKQYGPGE</sequence>
<evidence type="ECO:0000313" key="4">
    <source>
        <dbReference type="Proteomes" id="UP000828390"/>
    </source>
</evidence>
<reference evidence="3" key="1">
    <citation type="journal article" date="2019" name="bioRxiv">
        <title>The Genome of the Zebra Mussel, Dreissena polymorpha: A Resource for Invasive Species Research.</title>
        <authorList>
            <person name="McCartney M.A."/>
            <person name="Auch B."/>
            <person name="Kono T."/>
            <person name="Mallez S."/>
            <person name="Zhang Y."/>
            <person name="Obille A."/>
            <person name="Becker A."/>
            <person name="Abrahante J.E."/>
            <person name="Garbe J."/>
            <person name="Badalamenti J.P."/>
            <person name="Herman A."/>
            <person name="Mangelson H."/>
            <person name="Liachko I."/>
            <person name="Sullivan S."/>
            <person name="Sone E.D."/>
            <person name="Koren S."/>
            <person name="Silverstein K.A.T."/>
            <person name="Beckman K.B."/>
            <person name="Gohl D.M."/>
        </authorList>
    </citation>
    <scope>NUCLEOTIDE SEQUENCE</scope>
    <source>
        <strain evidence="3">Duluth1</strain>
        <tissue evidence="3">Whole animal</tissue>
    </source>
</reference>